<name>A0A2A9NJZ2_9AGAR</name>
<feature type="compositionally biased region" description="Basic and acidic residues" evidence="1">
    <location>
        <begin position="443"/>
        <end position="452"/>
    </location>
</feature>
<dbReference type="OrthoDB" id="2944913at2759"/>
<evidence type="ECO:0000313" key="3">
    <source>
        <dbReference type="Proteomes" id="UP000242287"/>
    </source>
</evidence>
<organism evidence="2 3">
    <name type="scientific">Amanita thiersii Skay4041</name>
    <dbReference type="NCBI Taxonomy" id="703135"/>
    <lineage>
        <taxon>Eukaryota</taxon>
        <taxon>Fungi</taxon>
        <taxon>Dikarya</taxon>
        <taxon>Basidiomycota</taxon>
        <taxon>Agaricomycotina</taxon>
        <taxon>Agaricomycetes</taxon>
        <taxon>Agaricomycetidae</taxon>
        <taxon>Agaricales</taxon>
        <taxon>Pluteineae</taxon>
        <taxon>Amanitaceae</taxon>
        <taxon>Amanita</taxon>
    </lineage>
</organism>
<protein>
    <submittedName>
        <fullName evidence="2">Uncharacterized protein</fullName>
    </submittedName>
</protein>
<feature type="compositionally biased region" description="Basic and acidic residues" evidence="1">
    <location>
        <begin position="253"/>
        <end position="264"/>
    </location>
</feature>
<evidence type="ECO:0000313" key="2">
    <source>
        <dbReference type="EMBL" id="PFH50899.1"/>
    </source>
</evidence>
<feature type="compositionally biased region" description="Basic residues" evidence="1">
    <location>
        <begin position="485"/>
        <end position="494"/>
    </location>
</feature>
<sequence length="494" mass="53952">MTSDNSLSTSHPIINHSWDLPPDLNPFLPSVIRMQPSFPTSIPPHINLLHYATATYLPPQPSYFAPTRYSTQVPLMVQISPGVWSDGKHTVLSANHPDVKGFLTAARNTLKLPIPPSEAVFVLAALEVFYKPGDPVHWLFWSDEKKHITAEVVSRISLQQPAIIRSNVAWNGTPEYLSILANHHGSGWRQLYENKDWYQILVPPKSTMPKVLNLRKRKVAPGAMREPSKSPSLEGDQEVEEPVPKRPRTKRGKSPEKSSMKKNNEPNTQIIPTGSPLISDKFMPPEELTPLDTPLPDANILEGTSEEKESVSLPRQGGRQLRRRTTATTQPVPESVVPLHDTCDSPEEDLALLASPTNSTLLPPSSSTTSANLHSRNRSTSHTSAGTLVGSVNGRRSSSVLSTSTAVDVPNGTDGKNKTLNNKEAEQSESPPSLENGSEGDEADMHEGHDDESVGVVTRGRARSKVGEKVSTISAANRAKNGANARKKTKKSRS</sequence>
<keyword evidence="3" id="KW-1185">Reference proteome</keyword>
<dbReference type="AlphaFoldDB" id="A0A2A9NJZ2"/>
<dbReference type="EMBL" id="KZ301995">
    <property type="protein sequence ID" value="PFH50899.1"/>
    <property type="molecule type" value="Genomic_DNA"/>
</dbReference>
<reference evidence="2 3" key="1">
    <citation type="submission" date="2014-02" db="EMBL/GenBank/DDBJ databases">
        <title>Transposable element dynamics among asymbiotic and ectomycorrhizal Amanita fungi.</title>
        <authorList>
            <consortium name="DOE Joint Genome Institute"/>
            <person name="Hess J."/>
            <person name="Skrede I."/>
            <person name="Wolfe B."/>
            <person name="LaButti K."/>
            <person name="Ohm R.A."/>
            <person name="Grigoriev I.V."/>
            <person name="Pringle A."/>
        </authorList>
    </citation>
    <scope>NUCLEOTIDE SEQUENCE [LARGE SCALE GENOMIC DNA]</scope>
    <source>
        <strain evidence="2 3">SKay4041</strain>
    </source>
</reference>
<gene>
    <name evidence="2" type="ORF">AMATHDRAFT_47511</name>
</gene>
<feature type="compositionally biased region" description="Low complexity" evidence="1">
    <location>
        <begin position="388"/>
        <end position="402"/>
    </location>
</feature>
<dbReference type="Proteomes" id="UP000242287">
    <property type="component" value="Unassembled WGS sequence"/>
</dbReference>
<evidence type="ECO:0000256" key="1">
    <source>
        <dbReference type="SAM" id="MobiDB-lite"/>
    </source>
</evidence>
<accession>A0A2A9NJZ2</accession>
<feature type="compositionally biased region" description="Low complexity" evidence="1">
    <location>
        <begin position="285"/>
        <end position="297"/>
    </location>
</feature>
<feature type="compositionally biased region" description="Low complexity" evidence="1">
    <location>
        <begin position="475"/>
        <end position="484"/>
    </location>
</feature>
<proteinExistence type="predicted"/>
<feature type="compositionally biased region" description="Polar residues" evidence="1">
    <location>
        <begin position="427"/>
        <end position="436"/>
    </location>
</feature>
<feature type="compositionally biased region" description="Basic and acidic residues" evidence="1">
    <location>
        <begin position="415"/>
        <end position="426"/>
    </location>
</feature>
<dbReference type="STRING" id="703135.A0A2A9NJZ2"/>
<feature type="compositionally biased region" description="Low complexity" evidence="1">
    <location>
        <begin position="351"/>
        <end position="373"/>
    </location>
</feature>
<feature type="region of interest" description="Disordered" evidence="1">
    <location>
        <begin position="218"/>
        <end position="494"/>
    </location>
</feature>